<feature type="chain" id="PRO_5003020786" description="Lipoprotein" evidence="1">
    <location>
        <begin position="26"/>
        <end position="212"/>
    </location>
</feature>
<dbReference type="EMBL" id="CP001821">
    <property type="protein sequence ID" value="ACZ30983.1"/>
    <property type="molecule type" value="Genomic_DNA"/>
</dbReference>
<sequence>MTSRRSVWWARCGVLLAVVALTACGDGEGPPEVVNSTADGMLFALSQSSRADGGNDALATGTVVDADGCLMLEADDGERFVPVFPYDTQVAPALRADDIVSLGGGFSSGAAPAGTSVPRECPTSGPFYFVNEGSVIAQGAVTSIDGSAVTIEVDTTDPLSRSCSLVSFDTSGLATRDAVVGDVVQVHHDGTVRESHPCQVTAVAWTVEPRAD</sequence>
<gene>
    <name evidence="2" type="ordered locus">Xcel_1964</name>
</gene>
<dbReference type="AlphaFoldDB" id="D1BTK4"/>
<dbReference type="RefSeq" id="WP_012878725.1">
    <property type="nucleotide sequence ID" value="NC_013530.1"/>
</dbReference>
<evidence type="ECO:0000256" key="1">
    <source>
        <dbReference type="SAM" id="SignalP"/>
    </source>
</evidence>
<reference evidence="2 3" key="2">
    <citation type="journal article" date="2010" name="Stand. Genomic Sci.">
        <title>Complete genome sequence of Xylanimonas cellulosilytica type strain (XIL07).</title>
        <authorList>
            <person name="Foster B."/>
            <person name="Pukall R."/>
            <person name="Abt B."/>
            <person name="Nolan M."/>
            <person name="Glavina Del Rio T."/>
            <person name="Chen F."/>
            <person name="Lucas S."/>
            <person name="Tice H."/>
            <person name="Pitluck S."/>
            <person name="Cheng J.-F."/>
            <person name="Chertkov O."/>
            <person name="Brettin T."/>
            <person name="Han C."/>
            <person name="Detter J.C."/>
            <person name="Bruce D."/>
            <person name="Goodwin L."/>
            <person name="Ivanova N."/>
            <person name="Mavromatis K."/>
            <person name="Pati A."/>
            <person name="Mikhailova N."/>
            <person name="Chen A."/>
            <person name="Palaniappan K."/>
            <person name="Land M."/>
            <person name="Hauser L."/>
            <person name="Chang Y.-J."/>
            <person name="Jeffries C.D."/>
            <person name="Chain P."/>
            <person name="Rohde M."/>
            <person name="Goeker M."/>
            <person name="Bristow J."/>
            <person name="Eisen J.A."/>
            <person name="Markowitz V."/>
            <person name="Hugenholtz P."/>
            <person name="Kyrpides N.C."/>
            <person name="Klenk H.-P."/>
            <person name="Lapidus A."/>
        </authorList>
    </citation>
    <scope>NUCLEOTIDE SEQUENCE [LARGE SCALE GENOMIC DNA]</scope>
    <source>
        <strain evidence="3">DSM 15894 / CECT 5975 / LMG 20990 / XIL07</strain>
    </source>
</reference>
<dbReference type="STRING" id="446471.Xcel_1964"/>
<dbReference type="KEGG" id="xce:Xcel_1964"/>
<reference evidence="3" key="1">
    <citation type="submission" date="2009-11" db="EMBL/GenBank/DDBJ databases">
        <title>The complete chromosome of Xylanimonas cellulosilytica DSM 15894.</title>
        <authorList>
            <consortium name="US DOE Joint Genome Institute (JGI-PGF)"/>
            <person name="Lucas S."/>
            <person name="Copeland A."/>
            <person name="Lapidus A."/>
            <person name="Glavina del Rio T."/>
            <person name="Dalin E."/>
            <person name="Tice H."/>
            <person name="Bruce D."/>
            <person name="Goodwin L."/>
            <person name="Pitluck S."/>
            <person name="Kyrpides N."/>
            <person name="Mavromatis K."/>
            <person name="Ivanova N."/>
            <person name="Mikhailova N."/>
            <person name="Foster B."/>
            <person name="Clum A."/>
            <person name="Brettin T."/>
            <person name="Detter J.C."/>
            <person name="Han C."/>
            <person name="Larimer F."/>
            <person name="Land M."/>
            <person name="Hauser L."/>
            <person name="Markowitz V."/>
            <person name="Cheng J.F."/>
            <person name="Hugenholtz P."/>
            <person name="Woyke T."/>
            <person name="Wu D."/>
            <person name="Gehrich-Schroeter G."/>
            <person name="Schneider S."/>
            <person name="Pukall S.R."/>
            <person name="Klenk H.P."/>
            <person name="Eisen J.A."/>
        </authorList>
    </citation>
    <scope>NUCLEOTIDE SEQUENCE [LARGE SCALE GENOMIC DNA]</scope>
    <source>
        <strain evidence="3">DSM 15894 / CECT 5975 / LMG 20990 / XIL07</strain>
    </source>
</reference>
<feature type="signal peptide" evidence="1">
    <location>
        <begin position="1"/>
        <end position="25"/>
    </location>
</feature>
<proteinExistence type="predicted"/>
<keyword evidence="3" id="KW-1185">Reference proteome</keyword>
<name>D1BTK4_XYLCX</name>
<dbReference type="OrthoDB" id="5117295at2"/>
<dbReference type="Proteomes" id="UP000002255">
    <property type="component" value="Chromosome"/>
</dbReference>
<keyword evidence="1" id="KW-0732">Signal</keyword>
<dbReference type="HOGENOM" id="CLU_1299322_0_0_11"/>
<protein>
    <recommendedName>
        <fullName evidence="4">Lipoprotein</fullName>
    </recommendedName>
</protein>
<evidence type="ECO:0008006" key="4">
    <source>
        <dbReference type="Google" id="ProtNLM"/>
    </source>
</evidence>
<organism evidence="2 3">
    <name type="scientific">Xylanimonas cellulosilytica (strain DSM 15894 / JCM 12276 / CECT 5975 / KCTC 9989 / LMG 20990 / NBRC 107835 / XIL07)</name>
    <dbReference type="NCBI Taxonomy" id="446471"/>
    <lineage>
        <taxon>Bacteria</taxon>
        <taxon>Bacillati</taxon>
        <taxon>Actinomycetota</taxon>
        <taxon>Actinomycetes</taxon>
        <taxon>Micrococcales</taxon>
        <taxon>Promicromonosporaceae</taxon>
        <taxon>Xylanimonas</taxon>
    </lineage>
</organism>
<evidence type="ECO:0000313" key="2">
    <source>
        <dbReference type="EMBL" id="ACZ30983.1"/>
    </source>
</evidence>
<accession>D1BTK4</accession>
<evidence type="ECO:0000313" key="3">
    <source>
        <dbReference type="Proteomes" id="UP000002255"/>
    </source>
</evidence>
<dbReference type="PROSITE" id="PS51257">
    <property type="entry name" value="PROKAR_LIPOPROTEIN"/>
    <property type="match status" value="1"/>
</dbReference>